<name>A0AAF0F4Z2_9BASI</name>
<dbReference type="RefSeq" id="XP_060122861.1">
    <property type="nucleotide sequence ID" value="XM_060266878.1"/>
</dbReference>
<dbReference type="InterPro" id="IPR027417">
    <property type="entry name" value="P-loop_NTPase"/>
</dbReference>
<evidence type="ECO:0008006" key="14">
    <source>
        <dbReference type="Google" id="ProtNLM"/>
    </source>
</evidence>
<protein>
    <recommendedName>
        <fullName evidence="14">Dynein light intermediate chain</fullName>
    </recommendedName>
</protein>
<gene>
    <name evidence="12" type="ORF">MJAP1_002946</name>
</gene>
<dbReference type="GO" id="GO:0045504">
    <property type="term" value="F:dynein heavy chain binding"/>
    <property type="evidence" value="ECO:0007669"/>
    <property type="project" value="TreeGrafter"/>
</dbReference>
<keyword evidence="4" id="KW-0963">Cytoplasm</keyword>
<evidence type="ECO:0000256" key="10">
    <source>
        <dbReference type="ARBA" id="ARBA00023212"/>
    </source>
</evidence>
<dbReference type="EMBL" id="CP119962">
    <property type="protein sequence ID" value="WFD39964.1"/>
    <property type="molecule type" value="Genomic_DNA"/>
</dbReference>
<evidence type="ECO:0000313" key="13">
    <source>
        <dbReference type="Proteomes" id="UP001217754"/>
    </source>
</evidence>
<keyword evidence="13" id="KW-1185">Reference proteome</keyword>
<dbReference type="GO" id="GO:0005874">
    <property type="term" value="C:microtubule"/>
    <property type="evidence" value="ECO:0007669"/>
    <property type="project" value="UniProtKB-KW"/>
</dbReference>
<dbReference type="PANTHER" id="PTHR12688">
    <property type="entry name" value="DYNEIN LIGHT INTERMEDIATE CHAIN"/>
    <property type="match status" value="1"/>
</dbReference>
<dbReference type="GO" id="GO:0000226">
    <property type="term" value="P:microtubule cytoskeleton organization"/>
    <property type="evidence" value="ECO:0007669"/>
    <property type="project" value="TreeGrafter"/>
</dbReference>
<keyword evidence="10" id="KW-0206">Cytoskeleton</keyword>
<proteinExistence type="inferred from homology"/>
<dbReference type="GeneID" id="85226597"/>
<evidence type="ECO:0000256" key="4">
    <source>
        <dbReference type="ARBA" id="ARBA00022490"/>
    </source>
</evidence>
<keyword evidence="3" id="KW-0813">Transport</keyword>
<accession>A0AAF0F4Z2</accession>
<keyword evidence="8" id="KW-0243">Dynein</keyword>
<dbReference type="GO" id="GO:0005524">
    <property type="term" value="F:ATP binding"/>
    <property type="evidence" value="ECO:0007669"/>
    <property type="project" value="UniProtKB-KW"/>
</dbReference>
<dbReference type="PANTHER" id="PTHR12688:SF0">
    <property type="entry name" value="DYNEIN LIGHT INTERMEDIATE CHAIN"/>
    <property type="match status" value="1"/>
</dbReference>
<evidence type="ECO:0000256" key="6">
    <source>
        <dbReference type="ARBA" id="ARBA00022741"/>
    </source>
</evidence>
<evidence type="ECO:0000256" key="9">
    <source>
        <dbReference type="ARBA" id="ARBA00023175"/>
    </source>
</evidence>
<evidence type="ECO:0000256" key="1">
    <source>
        <dbReference type="ARBA" id="ARBA00004245"/>
    </source>
</evidence>
<evidence type="ECO:0000256" key="2">
    <source>
        <dbReference type="ARBA" id="ARBA00006831"/>
    </source>
</evidence>
<dbReference type="GO" id="GO:0005868">
    <property type="term" value="C:cytoplasmic dynein complex"/>
    <property type="evidence" value="ECO:0007669"/>
    <property type="project" value="InterPro"/>
</dbReference>
<comment type="subcellular location">
    <subcellularLocation>
        <location evidence="1">Cytoplasm</location>
        <location evidence="1">Cytoskeleton</location>
    </subcellularLocation>
</comment>
<dbReference type="GO" id="GO:0035974">
    <property type="term" value="C:meiotic spindle pole body"/>
    <property type="evidence" value="ECO:0007669"/>
    <property type="project" value="TreeGrafter"/>
</dbReference>
<comment type="similarity">
    <text evidence="2">Belongs to the dynein light intermediate chain family.</text>
</comment>
<sequence>MAAAGERVWSALLAGARREAGATTVVLGDPGSGKSTLVASICAKAPKKEAAGALDYTYTHDEHGLVHVYTLHSADASVAATLPYAFPPVSEGRASLHAVRGARFVLVLDWHAPWRFVEQLEAWLALVRHVVGSAYAPDEDAVRAAMQHERVHALGGGRALPPGLLAENLGVEITIVLAKSDAVPHLLSERHITEAQLDYVQQVVRTIAMRYGAGIVATSRQRPGSFEAARAFLATGAGTASTNDAALLCVPRSWDSWSKIAVLDESFSSQDTAAAWEADLGGADVLRTHEAQAAVPMPDSAAFLAQLYAQQQASGEASADDVPGAARNAALAEQQARPDETPRRTRLTMAAADLEPQANSPGVTTPKQTEVLHSFFQSLLKKPGSPGSAPGTPSARRPRARDES</sequence>
<evidence type="ECO:0000256" key="11">
    <source>
        <dbReference type="SAM" id="MobiDB-lite"/>
    </source>
</evidence>
<dbReference type="InterPro" id="IPR008467">
    <property type="entry name" value="Dynein1_light_intermed_chain"/>
</dbReference>
<feature type="compositionally biased region" description="Low complexity" evidence="11">
    <location>
        <begin position="325"/>
        <end position="335"/>
    </location>
</feature>
<evidence type="ECO:0000256" key="8">
    <source>
        <dbReference type="ARBA" id="ARBA00023017"/>
    </source>
</evidence>
<evidence type="ECO:0000256" key="5">
    <source>
        <dbReference type="ARBA" id="ARBA00022701"/>
    </source>
</evidence>
<dbReference type="GO" id="GO:0007018">
    <property type="term" value="P:microtubule-based movement"/>
    <property type="evidence" value="ECO:0007669"/>
    <property type="project" value="InterPro"/>
</dbReference>
<dbReference type="InterPro" id="IPR022780">
    <property type="entry name" value="Dynein_light_int_chain"/>
</dbReference>
<reference evidence="12" key="1">
    <citation type="submission" date="2023-03" db="EMBL/GenBank/DDBJ databases">
        <title>Mating type loci evolution in Malassezia.</title>
        <authorList>
            <person name="Coelho M.A."/>
        </authorList>
    </citation>
    <scope>NUCLEOTIDE SEQUENCE</scope>
    <source>
        <strain evidence="12">CBS 9431</strain>
    </source>
</reference>
<keyword evidence="5" id="KW-0493">Microtubule</keyword>
<evidence type="ECO:0000313" key="12">
    <source>
        <dbReference type="EMBL" id="WFD39964.1"/>
    </source>
</evidence>
<dbReference type="AlphaFoldDB" id="A0AAF0F4Z2"/>
<dbReference type="Pfam" id="PF05783">
    <property type="entry name" value="DLIC"/>
    <property type="match status" value="2"/>
</dbReference>
<dbReference type="SUPFAM" id="SSF52540">
    <property type="entry name" value="P-loop containing nucleoside triphosphate hydrolases"/>
    <property type="match status" value="1"/>
</dbReference>
<feature type="region of interest" description="Disordered" evidence="11">
    <location>
        <begin position="378"/>
        <end position="404"/>
    </location>
</feature>
<evidence type="ECO:0000256" key="7">
    <source>
        <dbReference type="ARBA" id="ARBA00022840"/>
    </source>
</evidence>
<organism evidence="12 13">
    <name type="scientific">Malassezia japonica</name>
    <dbReference type="NCBI Taxonomy" id="223818"/>
    <lineage>
        <taxon>Eukaryota</taxon>
        <taxon>Fungi</taxon>
        <taxon>Dikarya</taxon>
        <taxon>Basidiomycota</taxon>
        <taxon>Ustilaginomycotina</taxon>
        <taxon>Malasseziomycetes</taxon>
        <taxon>Malasseziales</taxon>
        <taxon>Malasseziaceae</taxon>
        <taxon>Malassezia</taxon>
    </lineage>
</organism>
<keyword evidence="6" id="KW-0547">Nucleotide-binding</keyword>
<evidence type="ECO:0000256" key="3">
    <source>
        <dbReference type="ARBA" id="ARBA00022448"/>
    </source>
</evidence>
<dbReference type="Proteomes" id="UP001217754">
    <property type="component" value="Chromosome 5"/>
</dbReference>
<keyword evidence="7" id="KW-0067">ATP-binding</keyword>
<feature type="compositionally biased region" description="Low complexity" evidence="11">
    <location>
        <begin position="383"/>
        <end position="395"/>
    </location>
</feature>
<keyword evidence="9" id="KW-0505">Motor protein</keyword>
<feature type="region of interest" description="Disordered" evidence="11">
    <location>
        <begin position="315"/>
        <end position="344"/>
    </location>
</feature>